<keyword evidence="1" id="KW-0732">Signal</keyword>
<proteinExistence type="predicted"/>
<dbReference type="AlphaFoldDB" id="A0A9P5X5X1"/>
<protein>
    <submittedName>
        <fullName evidence="2">Uncharacterized protein</fullName>
    </submittedName>
</protein>
<dbReference type="Proteomes" id="UP000807342">
    <property type="component" value="Unassembled WGS sequence"/>
</dbReference>
<feature type="signal peptide" evidence="1">
    <location>
        <begin position="1"/>
        <end position="21"/>
    </location>
</feature>
<sequence length="172" mass="19245">MAYTTWLTLMGVLVLFPLGWEMVQLSIGADASVLSPSQSPIRVLDIGEAHYAGKPQNYWRIPKALFIELLRATFMQSAAFATHVVFTGKAPFIEVPRDITVYVKAMNSERPSRPACGWCQTEQNVPVEDFVPVREPLATVFGYMMKQIVVGAVFDARIINKIVCPIYNDAFE</sequence>
<accession>A0A9P5X5X1</accession>
<comment type="caution">
    <text evidence="2">The sequence shown here is derived from an EMBL/GenBank/DDBJ whole genome shotgun (WGS) entry which is preliminary data.</text>
</comment>
<evidence type="ECO:0000256" key="1">
    <source>
        <dbReference type="SAM" id="SignalP"/>
    </source>
</evidence>
<name>A0A9P5X5X1_9AGAR</name>
<dbReference type="EMBL" id="MU151326">
    <property type="protein sequence ID" value="KAF9445078.1"/>
    <property type="molecule type" value="Genomic_DNA"/>
</dbReference>
<reference evidence="2" key="1">
    <citation type="submission" date="2020-11" db="EMBL/GenBank/DDBJ databases">
        <authorList>
            <consortium name="DOE Joint Genome Institute"/>
            <person name="Ahrendt S."/>
            <person name="Riley R."/>
            <person name="Andreopoulos W."/>
            <person name="Labutti K."/>
            <person name="Pangilinan J."/>
            <person name="Ruiz-Duenas F.J."/>
            <person name="Barrasa J.M."/>
            <person name="Sanchez-Garcia M."/>
            <person name="Camarero S."/>
            <person name="Miyauchi S."/>
            <person name="Serrano A."/>
            <person name="Linde D."/>
            <person name="Babiker R."/>
            <person name="Drula E."/>
            <person name="Ayuso-Fernandez I."/>
            <person name="Pacheco R."/>
            <person name="Padilla G."/>
            <person name="Ferreira P."/>
            <person name="Barriuso J."/>
            <person name="Kellner H."/>
            <person name="Castanera R."/>
            <person name="Alfaro M."/>
            <person name="Ramirez L."/>
            <person name="Pisabarro A.G."/>
            <person name="Kuo A."/>
            <person name="Tritt A."/>
            <person name="Lipzen A."/>
            <person name="He G."/>
            <person name="Yan M."/>
            <person name="Ng V."/>
            <person name="Cullen D."/>
            <person name="Martin F."/>
            <person name="Rosso M.-N."/>
            <person name="Henrissat B."/>
            <person name="Hibbett D."/>
            <person name="Martinez A.T."/>
            <person name="Grigoriev I.V."/>
        </authorList>
    </citation>
    <scope>NUCLEOTIDE SEQUENCE</scope>
    <source>
        <strain evidence="2">MF-IS2</strain>
    </source>
</reference>
<feature type="chain" id="PRO_5040376654" evidence="1">
    <location>
        <begin position="22"/>
        <end position="172"/>
    </location>
</feature>
<evidence type="ECO:0000313" key="2">
    <source>
        <dbReference type="EMBL" id="KAF9445078.1"/>
    </source>
</evidence>
<organism evidence="2 3">
    <name type="scientific">Macrolepiota fuliginosa MF-IS2</name>
    <dbReference type="NCBI Taxonomy" id="1400762"/>
    <lineage>
        <taxon>Eukaryota</taxon>
        <taxon>Fungi</taxon>
        <taxon>Dikarya</taxon>
        <taxon>Basidiomycota</taxon>
        <taxon>Agaricomycotina</taxon>
        <taxon>Agaricomycetes</taxon>
        <taxon>Agaricomycetidae</taxon>
        <taxon>Agaricales</taxon>
        <taxon>Agaricineae</taxon>
        <taxon>Agaricaceae</taxon>
        <taxon>Macrolepiota</taxon>
    </lineage>
</organism>
<gene>
    <name evidence="2" type="ORF">P691DRAFT_785703</name>
</gene>
<evidence type="ECO:0000313" key="3">
    <source>
        <dbReference type="Proteomes" id="UP000807342"/>
    </source>
</evidence>
<keyword evidence="3" id="KW-1185">Reference proteome</keyword>